<evidence type="ECO:0000256" key="1">
    <source>
        <dbReference type="SAM" id="MobiDB-lite"/>
    </source>
</evidence>
<evidence type="ECO:0000256" key="2">
    <source>
        <dbReference type="SAM" id="SignalP"/>
    </source>
</evidence>
<feature type="compositionally biased region" description="Low complexity" evidence="1">
    <location>
        <begin position="265"/>
        <end position="279"/>
    </location>
</feature>
<protein>
    <submittedName>
        <fullName evidence="3">Uncharacterized protein</fullName>
    </submittedName>
</protein>
<comment type="caution">
    <text evidence="3">The sequence shown here is derived from an EMBL/GenBank/DDBJ whole genome shotgun (WGS) entry which is preliminary data.</text>
</comment>
<accession>A0A9W4UAC9</accession>
<feature type="region of interest" description="Disordered" evidence="1">
    <location>
        <begin position="319"/>
        <end position="374"/>
    </location>
</feature>
<evidence type="ECO:0000313" key="3">
    <source>
        <dbReference type="EMBL" id="CAI6330997.1"/>
    </source>
</evidence>
<feature type="region of interest" description="Disordered" evidence="1">
    <location>
        <begin position="216"/>
        <end position="287"/>
    </location>
</feature>
<feature type="signal peptide" evidence="2">
    <location>
        <begin position="1"/>
        <end position="18"/>
    </location>
</feature>
<keyword evidence="4" id="KW-1185">Reference proteome</keyword>
<feature type="chain" id="PRO_5040738680" evidence="2">
    <location>
        <begin position="19"/>
        <end position="665"/>
    </location>
</feature>
<dbReference type="OrthoDB" id="73875at2759"/>
<reference evidence="3" key="1">
    <citation type="submission" date="2023-01" db="EMBL/GenBank/DDBJ databases">
        <authorList>
            <person name="Van Ghelder C."/>
            <person name="Rancurel C."/>
        </authorList>
    </citation>
    <scope>NUCLEOTIDE SEQUENCE</scope>
    <source>
        <strain evidence="3">CNCM I-4278</strain>
    </source>
</reference>
<feature type="compositionally biased region" description="Basic and acidic residues" evidence="1">
    <location>
        <begin position="224"/>
        <end position="264"/>
    </location>
</feature>
<organism evidence="3 4">
    <name type="scientific">Periconia digitata</name>
    <dbReference type="NCBI Taxonomy" id="1303443"/>
    <lineage>
        <taxon>Eukaryota</taxon>
        <taxon>Fungi</taxon>
        <taxon>Dikarya</taxon>
        <taxon>Ascomycota</taxon>
        <taxon>Pezizomycotina</taxon>
        <taxon>Dothideomycetes</taxon>
        <taxon>Pleosporomycetidae</taxon>
        <taxon>Pleosporales</taxon>
        <taxon>Massarineae</taxon>
        <taxon>Periconiaceae</taxon>
        <taxon>Periconia</taxon>
    </lineage>
</organism>
<keyword evidence="2" id="KW-0732">Signal</keyword>
<dbReference type="Proteomes" id="UP001152607">
    <property type="component" value="Unassembled WGS sequence"/>
</dbReference>
<dbReference type="AlphaFoldDB" id="A0A9W4UAC9"/>
<evidence type="ECO:0000313" key="4">
    <source>
        <dbReference type="Proteomes" id="UP001152607"/>
    </source>
</evidence>
<sequence>MRSPTWALLLASSALVSADVTTDKQTAASWEESGTCAYYFDNFGKQSPLTETCVKYCEGQNDHGYAQCDVAAYKDIDIPNENSLSILKDEDGDSFVPCSCICENADAEKLIQELLDTVIKGLEKLDEVICAVTVETFKTIAEVGMDFIPGTIELKAAARLVKGAKSFVENGLDAASYFDNWVGKACGIPEWNFDITDMFGDLSGAPNSLGTSIGCKKKNKSSCKKMDPVPDPPKSKKPEKPSQTDKEPPKEDAPPASKSPDKPASKSSSSPAPTSSGSDSCKRDSGCRDTTPCSIKYPDKGGDLEGAVDLIGLFQRDISPASQNRSPRRALLEDRSIEKRTDRKSGKPCSKSPGNEKFVLQSDPFDQNGELDDNVDSYGYSKQNDYCDWSWQGGTVQIKGNKYHSEHVMEWQTVTDFWAKMQIKFGTTQFDSPDPSNPGQVDFCTYWINSWGRDDKAIKFSIDNGPDLTPWQHIARAYPSTKVHQQEMIRLQSNINAPAKANLFTDTIPFIWNLKTMLTYTKTNRNKVLERMRLLIGARTYLLSPKVSTIFKDQKERMGEIIDKLDSEMENHPYVGTDAAGNPVTYKAWKKQGLLDEWNKHMDKKWDDATAKFKKTIDKFGKELKKVHCEKKKGKKMSKGDKEFCGRLVEVSRQYNGVSTFARPW</sequence>
<feature type="compositionally biased region" description="Basic and acidic residues" evidence="1">
    <location>
        <begin position="330"/>
        <end position="345"/>
    </location>
</feature>
<name>A0A9W4UAC9_9PLEO</name>
<proteinExistence type="predicted"/>
<gene>
    <name evidence="3" type="ORF">PDIGIT_LOCUS4359</name>
</gene>
<dbReference type="EMBL" id="CAOQHR010000002">
    <property type="protein sequence ID" value="CAI6330997.1"/>
    <property type="molecule type" value="Genomic_DNA"/>
</dbReference>